<comment type="similarity">
    <text evidence="1">Belongs to the sigma-70 factor family. ECF subfamily.</text>
</comment>
<dbReference type="GO" id="GO:0003677">
    <property type="term" value="F:DNA binding"/>
    <property type="evidence" value="ECO:0007669"/>
    <property type="project" value="UniProtKB-KW"/>
</dbReference>
<dbReference type="InterPro" id="IPR007627">
    <property type="entry name" value="RNA_pol_sigma70_r2"/>
</dbReference>
<gene>
    <name evidence="7" type="primary">rpoE_37</name>
    <name evidence="7" type="ORF">Voc01_088860</name>
</gene>
<dbReference type="AlphaFoldDB" id="A0A8J4A189"/>
<dbReference type="NCBIfam" id="TIGR02937">
    <property type="entry name" value="sigma70-ECF"/>
    <property type="match status" value="1"/>
</dbReference>
<feature type="domain" description="RNA polymerase sigma-70 region 2" evidence="6">
    <location>
        <begin position="29"/>
        <end position="96"/>
    </location>
</feature>
<dbReference type="Pfam" id="PF04542">
    <property type="entry name" value="Sigma70_r2"/>
    <property type="match status" value="1"/>
</dbReference>
<dbReference type="PANTHER" id="PTHR43133:SF8">
    <property type="entry name" value="RNA POLYMERASE SIGMA FACTOR HI_1459-RELATED"/>
    <property type="match status" value="1"/>
</dbReference>
<accession>A0A8J4A189</accession>
<dbReference type="GO" id="GO:0016987">
    <property type="term" value="F:sigma factor activity"/>
    <property type="evidence" value="ECO:0007669"/>
    <property type="project" value="UniProtKB-KW"/>
</dbReference>
<keyword evidence="2" id="KW-0805">Transcription regulation</keyword>
<dbReference type="EMBL" id="BOPH01000128">
    <property type="protein sequence ID" value="GIJ73969.1"/>
    <property type="molecule type" value="Genomic_DNA"/>
</dbReference>
<dbReference type="SUPFAM" id="SSF88946">
    <property type="entry name" value="Sigma2 domain of RNA polymerase sigma factors"/>
    <property type="match status" value="1"/>
</dbReference>
<evidence type="ECO:0000256" key="2">
    <source>
        <dbReference type="ARBA" id="ARBA00023015"/>
    </source>
</evidence>
<dbReference type="InterPro" id="IPR036388">
    <property type="entry name" value="WH-like_DNA-bd_sf"/>
</dbReference>
<organism evidence="7 8">
    <name type="scientific">Virgisporangium ochraceum</name>
    <dbReference type="NCBI Taxonomy" id="65505"/>
    <lineage>
        <taxon>Bacteria</taxon>
        <taxon>Bacillati</taxon>
        <taxon>Actinomycetota</taxon>
        <taxon>Actinomycetes</taxon>
        <taxon>Micromonosporales</taxon>
        <taxon>Micromonosporaceae</taxon>
        <taxon>Virgisporangium</taxon>
    </lineage>
</organism>
<evidence type="ECO:0000256" key="1">
    <source>
        <dbReference type="ARBA" id="ARBA00010641"/>
    </source>
</evidence>
<dbReference type="InterPro" id="IPR039425">
    <property type="entry name" value="RNA_pol_sigma-70-like"/>
</dbReference>
<comment type="caution">
    <text evidence="7">The sequence shown here is derived from an EMBL/GenBank/DDBJ whole genome shotgun (WGS) entry which is preliminary data.</text>
</comment>
<protein>
    <submittedName>
        <fullName evidence="7">RNA polymerase sigma factor</fullName>
    </submittedName>
</protein>
<dbReference type="Gene3D" id="1.10.10.10">
    <property type="entry name" value="Winged helix-like DNA-binding domain superfamily/Winged helix DNA-binding domain"/>
    <property type="match status" value="1"/>
</dbReference>
<evidence type="ECO:0000256" key="5">
    <source>
        <dbReference type="ARBA" id="ARBA00023163"/>
    </source>
</evidence>
<keyword evidence="4" id="KW-0238">DNA-binding</keyword>
<dbReference type="RefSeq" id="WP_203933786.1">
    <property type="nucleotide sequence ID" value="NZ_BOPH01000128.1"/>
</dbReference>
<dbReference type="GO" id="GO:0006352">
    <property type="term" value="P:DNA-templated transcription initiation"/>
    <property type="evidence" value="ECO:0007669"/>
    <property type="project" value="InterPro"/>
</dbReference>
<evidence type="ECO:0000313" key="8">
    <source>
        <dbReference type="Proteomes" id="UP000635606"/>
    </source>
</evidence>
<sequence>MNHIDAGTDAVTALVEAARQDDPEAWHRLVDRYAPLIAAVVRGFRLQSSDAEDIVQTVWMRLYEHLHELREPRALPRWVVTTTRNECLRLLRTTQRVHPVDPTGGPEALDRAVATAVEDHILDVERHEVLLAAIAQLPDQQRTLLLLLVADPPVPYREISRRTGIPSGGIGPTRARALRRLRESAEVLGLMHTRPHAGSNGGDRR</sequence>
<evidence type="ECO:0000313" key="7">
    <source>
        <dbReference type="EMBL" id="GIJ73969.1"/>
    </source>
</evidence>
<dbReference type="SUPFAM" id="SSF88659">
    <property type="entry name" value="Sigma3 and sigma4 domains of RNA polymerase sigma factors"/>
    <property type="match status" value="1"/>
</dbReference>
<dbReference type="InterPro" id="IPR013325">
    <property type="entry name" value="RNA_pol_sigma_r2"/>
</dbReference>
<dbReference type="Proteomes" id="UP000635606">
    <property type="component" value="Unassembled WGS sequence"/>
</dbReference>
<name>A0A8J4A189_9ACTN</name>
<dbReference type="InterPro" id="IPR014284">
    <property type="entry name" value="RNA_pol_sigma-70_dom"/>
</dbReference>
<evidence type="ECO:0000256" key="4">
    <source>
        <dbReference type="ARBA" id="ARBA00023125"/>
    </source>
</evidence>
<reference evidence="7" key="1">
    <citation type="submission" date="2021-01" db="EMBL/GenBank/DDBJ databases">
        <title>Whole genome shotgun sequence of Virgisporangium ochraceum NBRC 16418.</title>
        <authorList>
            <person name="Komaki H."/>
            <person name="Tamura T."/>
        </authorList>
    </citation>
    <scope>NUCLEOTIDE SEQUENCE</scope>
    <source>
        <strain evidence="7">NBRC 16418</strain>
    </source>
</reference>
<evidence type="ECO:0000256" key="3">
    <source>
        <dbReference type="ARBA" id="ARBA00023082"/>
    </source>
</evidence>
<dbReference type="InterPro" id="IPR013324">
    <property type="entry name" value="RNA_pol_sigma_r3/r4-like"/>
</dbReference>
<dbReference type="Gene3D" id="1.10.1740.10">
    <property type="match status" value="1"/>
</dbReference>
<dbReference type="PANTHER" id="PTHR43133">
    <property type="entry name" value="RNA POLYMERASE ECF-TYPE SIGMA FACTO"/>
    <property type="match status" value="1"/>
</dbReference>
<keyword evidence="8" id="KW-1185">Reference proteome</keyword>
<keyword evidence="3" id="KW-0731">Sigma factor</keyword>
<keyword evidence="5" id="KW-0804">Transcription</keyword>
<evidence type="ECO:0000259" key="6">
    <source>
        <dbReference type="Pfam" id="PF04542"/>
    </source>
</evidence>
<proteinExistence type="inferred from homology"/>